<evidence type="ECO:0000256" key="1">
    <source>
        <dbReference type="ARBA" id="ARBA00001917"/>
    </source>
</evidence>
<evidence type="ECO:0000256" key="2">
    <source>
        <dbReference type="ARBA" id="ARBA00005979"/>
    </source>
</evidence>
<comment type="similarity">
    <text evidence="2">Belongs to the NADH:flavin oxidoreductase/NADH oxidase family.</text>
</comment>
<dbReference type="InterPro" id="IPR001155">
    <property type="entry name" value="OxRdtase_FMN_N"/>
</dbReference>
<evidence type="ECO:0000313" key="9">
    <source>
        <dbReference type="Proteomes" id="UP000005222"/>
    </source>
</evidence>
<keyword evidence="3" id="KW-0288">FMN</keyword>
<comment type="cofactor">
    <cofactor evidence="1">
        <name>FMN</name>
        <dbReference type="ChEBI" id="CHEBI:58210"/>
    </cofactor>
</comment>
<evidence type="ECO:0000256" key="4">
    <source>
        <dbReference type="ARBA" id="ARBA00056646"/>
    </source>
</evidence>
<accession>G8YDV6</accession>
<dbReference type="GO" id="GO:0010181">
    <property type="term" value="F:FMN binding"/>
    <property type="evidence" value="ECO:0007669"/>
    <property type="project" value="InterPro"/>
</dbReference>
<dbReference type="EMBL" id="FO082051">
    <property type="protein sequence ID" value="CCE81355.1"/>
    <property type="molecule type" value="Genomic_DNA"/>
</dbReference>
<organism evidence="8 9">
    <name type="scientific">Pichia sorbitophila (strain ATCC MYA-4447 / BCRC 22081 / CBS 7064 / NBRC 10061 / NRRL Y-12695)</name>
    <name type="common">Hybrid yeast</name>
    <dbReference type="NCBI Taxonomy" id="559304"/>
    <lineage>
        <taxon>Eukaryota</taxon>
        <taxon>Fungi</taxon>
        <taxon>Dikarya</taxon>
        <taxon>Ascomycota</taxon>
        <taxon>Saccharomycotina</taxon>
        <taxon>Pichiomycetes</taxon>
        <taxon>Debaryomycetaceae</taxon>
        <taxon>Millerozyma</taxon>
    </lineage>
</organism>
<feature type="domain" description="NADH:flavin oxidoreductase/NADH oxidase N-terminal" evidence="7">
    <location>
        <begin position="14"/>
        <end position="364"/>
    </location>
</feature>
<dbReference type="SUPFAM" id="SSF51395">
    <property type="entry name" value="FMN-linked oxidoreductases"/>
    <property type="match status" value="1"/>
</dbReference>
<dbReference type="FunFam" id="3.20.20.70:FF:000138">
    <property type="entry name" value="NADPH dehydrogenase 1"/>
    <property type="match status" value="1"/>
</dbReference>
<dbReference type="Proteomes" id="UP000005222">
    <property type="component" value="Chromosome I"/>
</dbReference>
<dbReference type="STRING" id="559304.G8YDV6"/>
<protein>
    <recommendedName>
        <fullName evidence="5">Probable NADPH dehydrogenase</fullName>
    </recommendedName>
    <alternativeName>
        <fullName evidence="6">Estrogen-binding protein</fullName>
    </alternativeName>
</protein>
<dbReference type="PANTHER" id="PTHR22893">
    <property type="entry name" value="NADH OXIDOREDUCTASE-RELATED"/>
    <property type="match status" value="1"/>
</dbReference>
<dbReference type="InParanoid" id="G8YDV6"/>
<evidence type="ECO:0000256" key="6">
    <source>
        <dbReference type="ARBA" id="ARBA00075326"/>
    </source>
</evidence>
<name>G8YDV6_PICSO</name>
<reference evidence="8 9" key="1">
    <citation type="journal article" date="2012" name="G3 (Bethesda)">
        <title>Pichia sorbitophila, an interspecies yeast hybrid reveals early steps of genome resolution following polyploidization.</title>
        <authorList>
            <person name="Leh Louis V."/>
            <person name="Despons L."/>
            <person name="Friedrich A."/>
            <person name="Martin T."/>
            <person name="Durrens P."/>
            <person name="Casaregola S."/>
            <person name="Neuveglise C."/>
            <person name="Fairhead C."/>
            <person name="Marck C."/>
            <person name="Cruz J.A."/>
            <person name="Straub M.L."/>
            <person name="Kugler V."/>
            <person name="Sacerdot C."/>
            <person name="Uzunov Z."/>
            <person name="Thierry A."/>
            <person name="Weiss S."/>
            <person name="Bleykasten C."/>
            <person name="De Montigny J."/>
            <person name="Jacques N."/>
            <person name="Jung P."/>
            <person name="Lemaire M."/>
            <person name="Mallet S."/>
            <person name="Morel G."/>
            <person name="Richard G.F."/>
            <person name="Sarkar A."/>
            <person name="Savel G."/>
            <person name="Schacherer J."/>
            <person name="Seret M.L."/>
            <person name="Talla E."/>
            <person name="Samson G."/>
            <person name="Jubin C."/>
            <person name="Poulain J."/>
            <person name="Vacherie B."/>
            <person name="Barbe V."/>
            <person name="Pelletier E."/>
            <person name="Sherman D.J."/>
            <person name="Westhof E."/>
            <person name="Weissenbach J."/>
            <person name="Baret P.V."/>
            <person name="Wincker P."/>
            <person name="Gaillardin C."/>
            <person name="Dujon B."/>
            <person name="Souciet J.L."/>
        </authorList>
    </citation>
    <scope>NUCLEOTIDE SEQUENCE [LARGE SCALE GENOMIC DNA]</scope>
    <source>
        <strain evidence="9">ATCC MYA-4447 / BCRC 22081 / CBS 7064 / NBRC 10061 / NRRL Y-12695</strain>
    </source>
</reference>
<dbReference type="GO" id="GO:0042562">
    <property type="term" value="F:hormone binding"/>
    <property type="evidence" value="ECO:0007669"/>
    <property type="project" value="UniProtKB-ARBA"/>
</dbReference>
<keyword evidence="3" id="KW-0285">Flavoprotein</keyword>
<dbReference type="HOGENOM" id="CLU_012153_0_0_1"/>
<proteinExistence type="inferred from homology"/>
<evidence type="ECO:0000256" key="3">
    <source>
        <dbReference type="ARBA" id="ARBA00022643"/>
    </source>
</evidence>
<sequence>MSVFNITPLKQTPIFKPLVVGRNRLEHRIAMAPAMRVRALDDHAPSDLVLEYYDQRSKTPGSLSVTEATILDPRFGGYENIPGIYNENHVRSWKKVNDVIHKNGSFSSCQICAIGRSSKPEYLTKQGMDFVSVSGIYFSEESKASAVQFGKELRSLTEEEIKELINEVFPKAARNAIEAGFDYVELHGAHGFLLDEFLHPSSNQRTDKYGGNIENRARFLLEVIDKVSVSIGADRVAVRLSPWATFQGIKAEKEKVSSVVTISYVLSELQRRADAGKGLAYISLVEPRIQGEVTIGENLRHRNNNFARLLWKGPIMRTGAYVHDDPNLTTLKNDAEDPNTFFGFARYYTSNPDLVERMREGLPLQKYERSTFYTNNNWQYGTWPRYGEKLHADMETQLKRIPRAIEA</sequence>
<dbReference type="CDD" id="cd02933">
    <property type="entry name" value="OYE_like_FMN"/>
    <property type="match status" value="1"/>
</dbReference>
<dbReference type="FunCoup" id="G8YDV6">
    <property type="interactions" value="1372"/>
</dbReference>
<dbReference type="GO" id="GO:0003959">
    <property type="term" value="F:NADPH dehydrogenase activity"/>
    <property type="evidence" value="ECO:0007669"/>
    <property type="project" value="TreeGrafter"/>
</dbReference>
<evidence type="ECO:0000259" key="7">
    <source>
        <dbReference type="Pfam" id="PF00724"/>
    </source>
</evidence>
<gene>
    <name evidence="8" type="primary">Piso0_001253</name>
    <name evidence="8" type="ORF">GNLVRS01_PISO0I00866g</name>
</gene>
<dbReference type="PANTHER" id="PTHR22893:SF91">
    <property type="entry name" value="NADPH DEHYDROGENASE 2-RELATED"/>
    <property type="match status" value="1"/>
</dbReference>
<comment type="function">
    <text evidence="4">Oxidoreductase that binds mammalian estrogens with high affinity.</text>
</comment>
<dbReference type="AlphaFoldDB" id="G8YDV6"/>
<evidence type="ECO:0000313" key="8">
    <source>
        <dbReference type="EMBL" id="CCE81355.1"/>
    </source>
</evidence>
<keyword evidence="9" id="KW-1185">Reference proteome</keyword>
<dbReference type="eggNOG" id="KOG0134">
    <property type="taxonomic scope" value="Eukaryota"/>
</dbReference>
<dbReference type="InterPro" id="IPR013785">
    <property type="entry name" value="Aldolase_TIM"/>
</dbReference>
<dbReference type="Pfam" id="PF00724">
    <property type="entry name" value="Oxidored_FMN"/>
    <property type="match status" value="1"/>
</dbReference>
<evidence type="ECO:0000256" key="5">
    <source>
        <dbReference type="ARBA" id="ARBA00067604"/>
    </source>
</evidence>
<dbReference type="OrthoDB" id="276546at2759"/>
<dbReference type="Gene3D" id="3.20.20.70">
    <property type="entry name" value="Aldolase class I"/>
    <property type="match status" value="1"/>
</dbReference>
<dbReference type="InterPro" id="IPR045247">
    <property type="entry name" value="Oye-like"/>
</dbReference>
<dbReference type="OMA" id="GKGPVGY"/>